<comment type="caution">
    <text evidence="1">The sequence shown here is derived from an EMBL/GenBank/DDBJ whole genome shotgun (WGS) entry which is preliminary data.</text>
</comment>
<dbReference type="AlphaFoldDB" id="X0V9Y4"/>
<dbReference type="EMBL" id="BARS01025883">
    <property type="protein sequence ID" value="GAG09313.1"/>
    <property type="molecule type" value="Genomic_DNA"/>
</dbReference>
<organism evidence="1">
    <name type="scientific">marine sediment metagenome</name>
    <dbReference type="NCBI Taxonomy" id="412755"/>
    <lineage>
        <taxon>unclassified sequences</taxon>
        <taxon>metagenomes</taxon>
        <taxon>ecological metagenomes</taxon>
    </lineage>
</organism>
<protein>
    <submittedName>
        <fullName evidence="1">Uncharacterized protein</fullName>
    </submittedName>
</protein>
<dbReference type="PANTHER" id="PTHR15239">
    <property type="entry name" value="NUCLEAR EXPORT MEDIATOR FACTOR NEMF"/>
    <property type="match status" value="1"/>
</dbReference>
<dbReference type="Gene3D" id="2.30.310.10">
    <property type="entry name" value="ibrinogen binding protein from staphylococcus aureus domain"/>
    <property type="match status" value="1"/>
</dbReference>
<dbReference type="PANTHER" id="PTHR15239:SF6">
    <property type="entry name" value="RIBOSOME QUALITY CONTROL COMPLEX SUBUNIT NEMF"/>
    <property type="match status" value="1"/>
</dbReference>
<dbReference type="Pfam" id="PF05833">
    <property type="entry name" value="NFACT_N"/>
    <property type="match status" value="1"/>
</dbReference>
<dbReference type="SUPFAM" id="SSF46946">
    <property type="entry name" value="S13-like H2TH domain"/>
    <property type="match status" value="1"/>
</dbReference>
<proteinExistence type="predicted"/>
<evidence type="ECO:0000313" key="1">
    <source>
        <dbReference type="EMBL" id="GAG09313.1"/>
    </source>
</evidence>
<dbReference type="InterPro" id="IPR051608">
    <property type="entry name" value="RQC_Subunit_NEMF"/>
</dbReference>
<accession>X0V9Y4</accession>
<dbReference type="GO" id="GO:0043023">
    <property type="term" value="F:ribosomal large subunit binding"/>
    <property type="evidence" value="ECO:0007669"/>
    <property type="project" value="TreeGrafter"/>
</dbReference>
<feature type="non-terminal residue" evidence="1">
    <location>
        <position position="1"/>
    </location>
</feature>
<dbReference type="GO" id="GO:0072344">
    <property type="term" value="P:rescue of stalled ribosome"/>
    <property type="evidence" value="ECO:0007669"/>
    <property type="project" value="TreeGrafter"/>
</dbReference>
<feature type="non-terminal residue" evidence="1">
    <location>
        <position position="267"/>
    </location>
</feature>
<dbReference type="GO" id="GO:0000049">
    <property type="term" value="F:tRNA binding"/>
    <property type="evidence" value="ECO:0007669"/>
    <property type="project" value="TreeGrafter"/>
</dbReference>
<name>X0V9Y4_9ZZZZ</name>
<dbReference type="GO" id="GO:1990112">
    <property type="term" value="C:RQC complex"/>
    <property type="evidence" value="ECO:0007669"/>
    <property type="project" value="TreeGrafter"/>
</dbReference>
<gene>
    <name evidence="1" type="ORF">S01H1_40853</name>
</gene>
<dbReference type="InterPro" id="IPR010979">
    <property type="entry name" value="Ribosomal_uS13-like_H2TH"/>
</dbReference>
<sequence length="267" mass="31710">EIEDLLIIKINTDSGKKNLIVKKDTRINLTEYDYPIPNYPSQYISSLRKFLKNRRILKISQHEFDRIIVIELSSKDTQSWKFVIELFNKGNFLLLDEENIIKIAKRYRIFRDREILAKKVYNFPKSQGKNFLTINKEEFKELFKNSDVQIVRDISRKIHISGLYSEEICHRGKIDKTILGKNLNEEEYETLYDSFKKLRNQLLFGQINAQIVLDQQRKQISVLPFEIDILKEYDRKIFTSFNAAVDAFFSKVDSELLKSPREQKVDD</sequence>
<reference evidence="1" key="1">
    <citation type="journal article" date="2014" name="Front. Microbiol.">
        <title>High frequency of phylogenetically diverse reductive dehalogenase-homologous genes in deep subseafloor sedimentary metagenomes.</title>
        <authorList>
            <person name="Kawai M."/>
            <person name="Futagami T."/>
            <person name="Toyoda A."/>
            <person name="Takaki Y."/>
            <person name="Nishi S."/>
            <person name="Hori S."/>
            <person name="Arai W."/>
            <person name="Tsubouchi T."/>
            <person name="Morono Y."/>
            <person name="Uchiyama I."/>
            <person name="Ito T."/>
            <person name="Fujiyama A."/>
            <person name="Inagaki F."/>
            <person name="Takami H."/>
        </authorList>
    </citation>
    <scope>NUCLEOTIDE SEQUENCE</scope>
    <source>
        <strain evidence="1">Expedition CK06-06</strain>
    </source>
</reference>